<dbReference type="PANTHER" id="PTHR11559">
    <property type="entry name" value="CARBOXYLESTERASE"/>
    <property type="match status" value="1"/>
</dbReference>
<evidence type="ECO:0000313" key="5">
    <source>
        <dbReference type="EMBL" id="SNX96309.1"/>
    </source>
</evidence>
<dbReference type="Pfam" id="PF00135">
    <property type="entry name" value="COesterase"/>
    <property type="match status" value="1"/>
</dbReference>
<dbReference type="OrthoDB" id="3199405at2"/>
<dbReference type="InterPro" id="IPR050309">
    <property type="entry name" value="Type-B_Carboxylest/Lipase"/>
</dbReference>
<evidence type="ECO:0000256" key="2">
    <source>
        <dbReference type="ARBA" id="ARBA00022801"/>
    </source>
</evidence>
<feature type="domain" description="Carboxylesterase type B" evidence="4">
    <location>
        <begin position="2"/>
        <end position="499"/>
    </location>
</feature>
<evidence type="ECO:0000313" key="6">
    <source>
        <dbReference type="Proteomes" id="UP000219514"/>
    </source>
</evidence>
<keyword evidence="6" id="KW-1185">Reference proteome</keyword>
<protein>
    <recommendedName>
        <fullName evidence="3">Carboxylic ester hydrolase</fullName>
        <ecNumber evidence="3">3.1.1.-</ecNumber>
    </recommendedName>
</protein>
<gene>
    <name evidence="5" type="ORF">SAMN06893097_10423</name>
</gene>
<dbReference type="Proteomes" id="UP000219514">
    <property type="component" value="Unassembled WGS sequence"/>
</dbReference>
<evidence type="ECO:0000256" key="3">
    <source>
        <dbReference type="RuleBase" id="RU361235"/>
    </source>
</evidence>
<accession>A0A285EB25</accession>
<dbReference type="EMBL" id="OBDO01000004">
    <property type="protein sequence ID" value="SNX96309.1"/>
    <property type="molecule type" value="Genomic_DNA"/>
</dbReference>
<dbReference type="InterPro" id="IPR029058">
    <property type="entry name" value="AB_hydrolase_fold"/>
</dbReference>
<dbReference type="InterPro" id="IPR019826">
    <property type="entry name" value="Carboxylesterase_B_AS"/>
</dbReference>
<comment type="similarity">
    <text evidence="1 3">Belongs to the type-B carboxylesterase/lipase family.</text>
</comment>
<proteinExistence type="inferred from homology"/>
<evidence type="ECO:0000259" key="4">
    <source>
        <dbReference type="Pfam" id="PF00135"/>
    </source>
</evidence>
<keyword evidence="2 3" id="KW-0378">Hydrolase</keyword>
<dbReference type="AlphaFoldDB" id="A0A285EB25"/>
<dbReference type="EC" id="3.1.1.-" evidence="3"/>
<evidence type="ECO:0000256" key="1">
    <source>
        <dbReference type="ARBA" id="ARBA00005964"/>
    </source>
</evidence>
<name>A0A285EB25_9ACTN</name>
<reference evidence="5 6" key="1">
    <citation type="submission" date="2017-09" db="EMBL/GenBank/DDBJ databases">
        <authorList>
            <person name="Ehlers B."/>
            <person name="Leendertz F.H."/>
        </authorList>
    </citation>
    <scope>NUCLEOTIDE SEQUENCE [LARGE SCALE GENOMIC DNA]</scope>
    <source>
        <strain evidence="5 6">DSM 46844</strain>
    </source>
</reference>
<dbReference type="SUPFAM" id="SSF53474">
    <property type="entry name" value="alpha/beta-Hydrolases"/>
    <property type="match status" value="1"/>
</dbReference>
<organism evidence="5 6">
    <name type="scientific">Geodermatophilus sabuli</name>
    <dbReference type="NCBI Taxonomy" id="1564158"/>
    <lineage>
        <taxon>Bacteria</taxon>
        <taxon>Bacillati</taxon>
        <taxon>Actinomycetota</taxon>
        <taxon>Actinomycetes</taxon>
        <taxon>Geodermatophilales</taxon>
        <taxon>Geodermatophilaceae</taxon>
        <taxon>Geodermatophilus</taxon>
    </lineage>
</organism>
<dbReference type="RefSeq" id="WP_097206350.1">
    <property type="nucleotide sequence ID" value="NZ_JACHXB010000002.1"/>
</dbReference>
<dbReference type="InterPro" id="IPR002018">
    <property type="entry name" value="CarbesteraseB"/>
</dbReference>
<dbReference type="Gene3D" id="3.40.50.1820">
    <property type="entry name" value="alpha/beta hydrolase"/>
    <property type="match status" value="1"/>
</dbReference>
<dbReference type="GO" id="GO:0016787">
    <property type="term" value="F:hydrolase activity"/>
    <property type="evidence" value="ECO:0007669"/>
    <property type="project" value="UniProtKB-KW"/>
</dbReference>
<sequence>MDTIVGVRSGRVRGRTVGGVSTFLGIPYAAPPSGERRLRPPQPVEPWDGVRDATVLGPEPPQPDFGSHDPTGFVYDPALPGDDCLNLNVWTPDAGAGGMPVMVWIPGGAFQYSSGGSYDGSRFARDGVVCVTINYRTGADGFLYLGEGDDGADLGLLDQVAALTWVRDGIAAFGGDPDRVTVFGESAGAMSIGTLLSMPRAEGLFRRAVLQSGAAHHVVPAAEAARIGRRLAEVLGVPATRDAVGQVPVDRLLAAQGQLDAEVTSNPDPARWGREVATSTMPFHPVVDGDVVPAAPMDRIAAGAGRDVDVLIGTNSDDWRMFPVFSGLIDRVTDEVLSGSVEAYGLQCLAAYGLPVETALRAYRGAHPDAGPGDLLAAVQTDWWVRIPAVRLADAHAPCPGATFMYEFAWPSPAFGGRLGACHALELPFVFDTLDRGTEQMMGGALGSDPPQQLADTVHGAWVAFATCGDPGWPRYGPDRRATMRLDIRPSVVEDPYARERALWAGVR</sequence>
<dbReference type="PROSITE" id="PS00122">
    <property type="entry name" value="CARBOXYLESTERASE_B_1"/>
    <property type="match status" value="1"/>
</dbReference>